<dbReference type="OrthoDB" id="77201at2759"/>
<sequence length="340" mass="37461">MLLFSLFSLIAFWAYISNSSVASASALRSRSNSTRLSKIESMYAWEGFVYDIEMIQDFTEMKSRGARVVITFEFCGTGADVQYYDVLDIITAAGEVGLDIIPLAWTLPIHAVGQTFGPNDTFLIQSVPRIEAVTQAVINNPGPVLAIAIDPRITLYQGDEPLFDNDAGSPAALASYILAVRQNLTLAGLDIPLSISDLAFGWQSAGNITPVADAVDFFMVNNFPYFAFDATTGGNESTSFTDFMTDIDYFESIADGRPILVTQTGWPTNEDEFAPNSPAVVASVPSSEGNWDLLDGHCEDYFKTKNMGWMWRSWKDDIDGWGVKYLNGTDKWPWVARTSC</sequence>
<dbReference type="AlphaFoldDB" id="A0A9P5Q9L7"/>
<keyword evidence="9" id="KW-0119">Carbohydrate metabolism</keyword>
<reference evidence="16" key="1">
    <citation type="submission" date="2020-11" db="EMBL/GenBank/DDBJ databases">
        <authorList>
            <consortium name="DOE Joint Genome Institute"/>
            <person name="Ahrendt S."/>
            <person name="Riley R."/>
            <person name="Andreopoulos W."/>
            <person name="Labutti K."/>
            <person name="Pangilinan J."/>
            <person name="Ruiz-Duenas F.J."/>
            <person name="Barrasa J.M."/>
            <person name="Sanchez-Garcia M."/>
            <person name="Camarero S."/>
            <person name="Miyauchi S."/>
            <person name="Serrano A."/>
            <person name="Linde D."/>
            <person name="Babiker R."/>
            <person name="Drula E."/>
            <person name="Ayuso-Fernandez I."/>
            <person name="Pacheco R."/>
            <person name="Padilla G."/>
            <person name="Ferreira P."/>
            <person name="Barriuso J."/>
            <person name="Kellner H."/>
            <person name="Castanera R."/>
            <person name="Alfaro M."/>
            <person name="Ramirez L."/>
            <person name="Pisabarro A.G."/>
            <person name="Kuo A."/>
            <person name="Tritt A."/>
            <person name="Lipzen A."/>
            <person name="He G."/>
            <person name="Yan M."/>
            <person name="Ng V."/>
            <person name="Cullen D."/>
            <person name="Martin F."/>
            <person name="Rosso M.-N."/>
            <person name="Henrissat B."/>
            <person name="Hibbett D."/>
            <person name="Martinez A.T."/>
            <person name="Grigoriev I.V."/>
        </authorList>
    </citation>
    <scope>NUCLEOTIDE SEQUENCE</scope>
    <source>
        <strain evidence="16">AH 40177</strain>
    </source>
</reference>
<keyword evidence="10" id="KW-0961">Cell wall biogenesis/degradation</keyword>
<comment type="similarity">
    <text evidence="3">Belongs to the glycosyl hydrolase 17 family.</text>
</comment>
<keyword evidence="8" id="KW-0325">Glycoprotein</keyword>
<dbReference type="InterPro" id="IPR050732">
    <property type="entry name" value="Beta-glucan_modifiers"/>
</dbReference>
<dbReference type="GO" id="GO:0009277">
    <property type="term" value="C:fungal-type cell wall"/>
    <property type="evidence" value="ECO:0007669"/>
    <property type="project" value="TreeGrafter"/>
</dbReference>
<dbReference type="PANTHER" id="PTHR16631:SF17">
    <property type="entry name" value="GLUCAN ENDO-1,3-BETA-GLUCOSIDASE BTGC"/>
    <property type="match status" value="1"/>
</dbReference>
<keyword evidence="6 16" id="KW-0378">Hydrolase</keyword>
<gene>
    <name evidence="16" type="ORF">BDP27DRAFT_1208997</name>
</gene>
<organism evidence="16 17">
    <name type="scientific">Rhodocollybia butyracea</name>
    <dbReference type="NCBI Taxonomy" id="206335"/>
    <lineage>
        <taxon>Eukaryota</taxon>
        <taxon>Fungi</taxon>
        <taxon>Dikarya</taxon>
        <taxon>Basidiomycota</taxon>
        <taxon>Agaricomycotina</taxon>
        <taxon>Agaricomycetes</taxon>
        <taxon>Agaricomycetidae</taxon>
        <taxon>Agaricales</taxon>
        <taxon>Marasmiineae</taxon>
        <taxon>Omphalotaceae</taxon>
        <taxon>Rhodocollybia</taxon>
    </lineage>
</organism>
<comment type="function">
    <text evidence="12">Glucanases play a role in cell expansion during growth, in cell-cell fusion during mating, and in spore release during sporulation. This enzyme may be involved in beta-glucan degradation. Active on laminarin and lichenan.</text>
</comment>
<dbReference type="EMBL" id="JADNRY010000004">
    <property type="protein sequence ID" value="KAF9077227.1"/>
    <property type="molecule type" value="Genomic_DNA"/>
</dbReference>
<name>A0A9P5Q9L7_9AGAR</name>
<evidence type="ECO:0000256" key="1">
    <source>
        <dbReference type="ARBA" id="ARBA00000382"/>
    </source>
</evidence>
<dbReference type="GO" id="GO:0005886">
    <property type="term" value="C:plasma membrane"/>
    <property type="evidence" value="ECO:0007669"/>
    <property type="project" value="UniProtKB-SubCell"/>
</dbReference>
<dbReference type="EC" id="3.2.1.39" evidence="4"/>
<evidence type="ECO:0000256" key="4">
    <source>
        <dbReference type="ARBA" id="ARBA00012780"/>
    </source>
</evidence>
<evidence type="ECO:0000313" key="16">
    <source>
        <dbReference type="EMBL" id="KAF9077227.1"/>
    </source>
</evidence>
<dbReference type="Proteomes" id="UP000772434">
    <property type="component" value="Unassembled WGS sequence"/>
</dbReference>
<evidence type="ECO:0000256" key="7">
    <source>
        <dbReference type="ARBA" id="ARBA00023136"/>
    </source>
</evidence>
<keyword evidence="11" id="KW-0624">Polysaccharide degradation</keyword>
<evidence type="ECO:0000256" key="14">
    <source>
        <dbReference type="ARBA" id="ARBA00043078"/>
    </source>
</evidence>
<keyword evidence="15" id="KW-0732">Signal</keyword>
<proteinExistence type="inferred from homology"/>
<evidence type="ECO:0000256" key="10">
    <source>
        <dbReference type="ARBA" id="ARBA00023316"/>
    </source>
</evidence>
<evidence type="ECO:0000256" key="8">
    <source>
        <dbReference type="ARBA" id="ARBA00023180"/>
    </source>
</evidence>
<evidence type="ECO:0000256" key="9">
    <source>
        <dbReference type="ARBA" id="ARBA00023277"/>
    </source>
</evidence>
<protein>
    <recommendedName>
        <fullName evidence="4">glucan endo-1,3-beta-D-glucosidase</fullName>
        <ecNumber evidence="4">3.2.1.39</ecNumber>
    </recommendedName>
    <alternativeName>
        <fullName evidence="14">Endo-1,3-beta-glucanase btgC</fullName>
    </alternativeName>
    <alternativeName>
        <fullName evidence="13">Laminarinase btgC</fullName>
    </alternativeName>
</protein>
<evidence type="ECO:0000256" key="5">
    <source>
        <dbReference type="ARBA" id="ARBA00022475"/>
    </source>
</evidence>
<keyword evidence="7" id="KW-0472">Membrane</keyword>
<accession>A0A9P5Q9L7</accession>
<dbReference type="GO" id="GO:0071555">
    <property type="term" value="P:cell wall organization"/>
    <property type="evidence" value="ECO:0007669"/>
    <property type="project" value="UniProtKB-KW"/>
</dbReference>
<feature type="signal peptide" evidence="15">
    <location>
        <begin position="1"/>
        <end position="26"/>
    </location>
</feature>
<evidence type="ECO:0000256" key="13">
    <source>
        <dbReference type="ARBA" id="ARBA00042373"/>
    </source>
</evidence>
<comment type="subcellular location">
    <subcellularLocation>
        <location evidence="2">Cell membrane</location>
        <topology evidence="2">Single-pass type II membrane protein</topology>
    </subcellularLocation>
</comment>
<evidence type="ECO:0000256" key="6">
    <source>
        <dbReference type="ARBA" id="ARBA00022801"/>
    </source>
</evidence>
<comment type="caution">
    <text evidence="16">The sequence shown here is derived from an EMBL/GenBank/DDBJ whole genome shotgun (WGS) entry which is preliminary data.</text>
</comment>
<evidence type="ECO:0000256" key="12">
    <source>
        <dbReference type="ARBA" id="ARBA00037649"/>
    </source>
</evidence>
<comment type="catalytic activity">
    <reaction evidence="1">
        <text>Hydrolysis of (1-&gt;3)-beta-D-glucosidic linkages in (1-&gt;3)-beta-D-glucans.</text>
        <dbReference type="EC" id="3.2.1.39"/>
    </reaction>
</comment>
<keyword evidence="17" id="KW-1185">Reference proteome</keyword>
<evidence type="ECO:0000256" key="3">
    <source>
        <dbReference type="ARBA" id="ARBA00008773"/>
    </source>
</evidence>
<dbReference type="GO" id="GO:0042973">
    <property type="term" value="F:glucan endo-1,3-beta-D-glucosidase activity"/>
    <property type="evidence" value="ECO:0007669"/>
    <property type="project" value="UniProtKB-EC"/>
</dbReference>
<dbReference type="InterPro" id="IPR017853">
    <property type="entry name" value="GH"/>
</dbReference>
<dbReference type="GO" id="GO:0009986">
    <property type="term" value="C:cell surface"/>
    <property type="evidence" value="ECO:0007669"/>
    <property type="project" value="TreeGrafter"/>
</dbReference>
<dbReference type="GO" id="GO:0000272">
    <property type="term" value="P:polysaccharide catabolic process"/>
    <property type="evidence" value="ECO:0007669"/>
    <property type="project" value="UniProtKB-KW"/>
</dbReference>
<evidence type="ECO:0000256" key="11">
    <source>
        <dbReference type="ARBA" id="ARBA00023326"/>
    </source>
</evidence>
<keyword evidence="5" id="KW-1003">Cell membrane</keyword>
<dbReference type="PANTHER" id="PTHR16631">
    <property type="entry name" value="GLUCAN 1,3-BETA-GLUCOSIDASE"/>
    <property type="match status" value="1"/>
</dbReference>
<evidence type="ECO:0000313" key="17">
    <source>
        <dbReference type="Proteomes" id="UP000772434"/>
    </source>
</evidence>
<evidence type="ECO:0000256" key="2">
    <source>
        <dbReference type="ARBA" id="ARBA00004401"/>
    </source>
</evidence>
<evidence type="ECO:0000256" key="15">
    <source>
        <dbReference type="SAM" id="SignalP"/>
    </source>
</evidence>
<dbReference type="SUPFAM" id="SSF51445">
    <property type="entry name" value="(Trans)glycosidases"/>
    <property type="match status" value="1"/>
</dbReference>
<dbReference type="GO" id="GO:0005576">
    <property type="term" value="C:extracellular region"/>
    <property type="evidence" value="ECO:0007669"/>
    <property type="project" value="TreeGrafter"/>
</dbReference>
<feature type="chain" id="PRO_5040445111" description="glucan endo-1,3-beta-D-glucosidase" evidence="15">
    <location>
        <begin position="27"/>
        <end position="340"/>
    </location>
</feature>